<dbReference type="Pfam" id="PF00361">
    <property type="entry name" value="Proton_antipo_M"/>
    <property type="match status" value="1"/>
</dbReference>
<dbReference type="PANTHER" id="PTHR42682">
    <property type="entry name" value="HYDROGENASE-4 COMPONENT F"/>
    <property type="match status" value="1"/>
</dbReference>
<dbReference type="NCBIfam" id="NF005086">
    <property type="entry name" value="PRK06521.1"/>
    <property type="match status" value="1"/>
</dbReference>
<feature type="domain" description="NADH:quinone oxidoreductase/Mrp antiporter transmembrane" evidence="9">
    <location>
        <begin position="132"/>
        <end position="417"/>
    </location>
</feature>
<evidence type="ECO:0000256" key="3">
    <source>
        <dbReference type="ARBA" id="ARBA00022692"/>
    </source>
</evidence>
<dbReference type="PRINTS" id="PR01437">
    <property type="entry name" value="NUOXDRDTASE4"/>
</dbReference>
<feature type="transmembrane region" description="Helical" evidence="8">
    <location>
        <begin position="167"/>
        <end position="188"/>
    </location>
</feature>
<feature type="transmembrane region" description="Helical" evidence="8">
    <location>
        <begin position="654"/>
        <end position="672"/>
    </location>
</feature>
<dbReference type="GO" id="GO:0016829">
    <property type="term" value="F:lyase activity"/>
    <property type="evidence" value="ECO:0007669"/>
    <property type="project" value="UniProtKB-KW"/>
</dbReference>
<evidence type="ECO:0000256" key="8">
    <source>
        <dbReference type="SAM" id="Phobius"/>
    </source>
</evidence>
<keyword evidence="4 8" id="KW-1133">Transmembrane helix</keyword>
<name>A0A839UCQ4_9HYPH</name>
<evidence type="ECO:0000313" key="11">
    <source>
        <dbReference type="Proteomes" id="UP000554520"/>
    </source>
</evidence>
<evidence type="ECO:0000256" key="7">
    <source>
        <dbReference type="RuleBase" id="RU000320"/>
    </source>
</evidence>
<dbReference type="GO" id="GO:0005886">
    <property type="term" value="C:plasma membrane"/>
    <property type="evidence" value="ECO:0007669"/>
    <property type="project" value="UniProtKB-SubCell"/>
</dbReference>
<accession>A0A839UCQ4</accession>
<dbReference type="PANTHER" id="PTHR42682:SF3">
    <property type="entry name" value="FORMATE HYDROGENLYASE SUBUNIT 3-RELATED"/>
    <property type="match status" value="1"/>
</dbReference>
<dbReference type="RefSeq" id="WP_183662495.1">
    <property type="nucleotide sequence ID" value="NZ_JACHXN010000009.1"/>
</dbReference>
<evidence type="ECO:0000256" key="2">
    <source>
        <dbReference type="ARBA" id="ARBA00022475"/>
    </source>
</evidence>
<evidence type="ECO:0000256" key="5">
    <source>
        <dbReference type="ARBA" id="ARBA00023002"/>
    </source>
</evidence>
<dbReference type="GO" id="GO:0016491">
    <property type="term" value="F:oxidoreductase activity"/>
    <property type="evidence" value="ECO:0007669"/>
    <property type="project" value="UniProtKB-KW"/>
</dbReference>
<dbReference type="InterPro" id="IPR001750">
    <property type="entry name" value="ND/Mrp_TM"/>
</dbReference>
<proteinExistence type="predicted"/>
<evidence type="ECO:0000256" key="6">
    <source>
        <dbReference type="ARBA" id="ARBA00023136"/>
    </source>
</evidence>
<feature type="transmembrane region" description="Helical" evidence="8">
    <location>
        <begin position="473"/>
        <end position="496"/>
    </location>
</feature>
<dbReference type="EMBL" id="JACHXN010000009">
    <property type="protein sequence ID" value="MBB3146710.1"/>
    <property type="molecule type" value="Genomic_DNA"/>
</dbReference>
<sequence length="673" mass="71486">MTPVALVLWCIAALVAISVLAVTISRSPGATPIIYGASLSASAAVFVVVLLQLVTPAASGLLPALVLPVGLPWLGAHFRLDALAAFFLVVINLGGAAASLYGLGYGRHETAPQRLLPFFPVFLAGMNLVVLAADAFTFLLSWEFMSLASWGLVMTHHRERDNRKAAYIYLVMASFGTFALLLAFGLLAGTSGSYDFATMRTAGHAPAVSALVLILMLIGAGSKAGLVPLHVWLPLAHPAAPSHVSALMSGVMTKVAVYGFIRVVFDLLGEPAWWSGMIVLLLGGVTAVVGILHALMEQDLKRLLAYSTIENIGVIFVSLGLALAFEANAMNLAAALALAAALFHVLNHSFFKSLLFFGAGAVLTATGERDMDKLGGLIHRMPLTSFAFLVGSVAISALPPFNGFVSEWLAFQAILQSPDLPQWGLKIMVPAVGGLLALSAALAAACFVKAFGVTFLGRPRTLAAQLAKEVDRFSLSAMFVLAALCLLAGILPGIAIDALAPVTLTLVGGRMPVQTSAPWLSIVPIAEGRSSYNGLLVLLFTAFAASLAAYMVHRLASRALRRAPAWDCGFPDLSPQTQYTSASFAQPIRRVFGTLLFQAKETVEMPAPGDPKPARFTLELRDLIWGGLYEPIAGAVWFAAERLNHLQFLTIRRYLSLVFLALVFLLLVLAIWS</sequence>
<keyword evidence="6 8" id="KW-0472">Membrane</keyword>
<dbReference type="GO" id="GO:0008137">
    <property type="term" value="F:NADH dehydrogenase (ubiquinone) activity"/>
    <property type="evidence" value="ECO:0007669"/>
    <property type="project" value="InterPro"/>
</dbReference>
<feature type="transmembrane region" description="Helical" evidence="8">
    <location>
        <begin position="82"/>
        <end position="103"/>
    </location>
</feature>
<comment type="caution">
    <text evidence="10">The sequence shown here is derived from an EMBL/GenBank/DDBJ whole genome shotgun (WGS) entry which is preliminary data.</text>
</comment>
<feature type="transmembrane region" description="Helical" evidence="8">
    <location>
        <begin position="115"/>
        <end position="133"/>
    </location>
</feature>
<evidence type="ECO:0000259" key="9">
    <source>
        <dbReference type="Pfam" id="PF00361"/>
    </source>
</evidence>
<gene>
    <name evidence="10" type="ORF">FHS21_003126</name>
</gene>
<evidence type="ECO:0000256" key="4">
    <source>
        <dbReference type="ARBA" id="ARBA00022989"/>
    </source>
</evidence>
<feature type="transmembrane region" description="Helical" evidence="8">
    <location>
        <begin position="58"/>
        <end position="76"/>
    </location>
</feature>
<keyword evidence="5" id="KW-0560">Oxidoreductase</keyword>
<feature type="transmembrane region" description="Helical" evidence="8">
    <location>
        <begin position="273"/>
        <end position="296"/>
    </location>
</feature>
<keyword evidence="11" id="KW-1185">Reference proteome</keyword>
<evidence type="ECO:0000313" key="10">
    <source>
        <dbReference type="EMBL" id="MBB3146710.1"/>
    </source>
</evidence>
<reference evidence="10 11" key="1">
    <citation type="submission" date="2020-08" db="EMBL/GenBank/DDBJ databases">
        <title>Genomic Encyclopedia of Type Strains, Phase III (KMG-III): the genomes of soil and plant-associated and newly described type strains.</title>
        <authorList>
            <person name="Whitman W."/>
        </authorList>
    </citation>
    <scope>NUCLEOTIDE SEQUENCE [LARGE SCALE GENOMIC DNA]</scope>
    <source>
        <strain evidence="10 11">CECT 7015</strain>
    </source>
</reference>
<feature type="transmembrane region" description="Helical" evidence="8">
    <location>
        <begin position="31"/>
        <end position="51"/>
    </location>
</feature>
<keyword evidence="3 7" id="KW-0812">Transmembrane</keyword>
<feature type="transmembrane region" description="Helical" evidence="8">
    <location>
        <begin position="427"/>
        <end position="452"/>
    </location>
</feature>
<feature type="transmembrane region" description="Helical" evidence="8">
    <location>
        <begin position="381"/>
        <end position="401"/>
    </location>
</feature>
<dbReference type="Proteomes" id="UP000554520">
    <property type="component" value="Unassembled WGS sequence"/>
</dbReference>
<protein>
    <submittedName>
        <fullName evidence="10">Formate hydrogenlyase subunit 3/multisubunit Na+/H+ antiporter MnhD subunit</fullName>
    </submittedName>
</protein>
<keyword evidence="10" id="KW-0456">Lyase</keyword>
<dbReference type="InterPro" id="IPR052175">
    <property type="entry name" value="ComplexI-like_HydComp"/>
</dbReference>
<feature type="transmembrane region" description="Helical" evidence="8">
    <location>
        <begin position="244"/>
        <end position="261"/>
    </location>
</feature>
<dbReference type="GO" id="GO:0042773">
    <property type="term" value="P:ATP synthesis coupled electron transport"/>
    <property type="evidence" value="ECO:0007669"/>
    <property type="project" value="InterPro"/>
</dbReference>
<dbReference type="InterPro" id="IPR003918">
    <property type="entry name" value="NADH_UbQ_OxRdtase"/>
</dbReference>
<feature type="transmembrane region" description="Helical" evidence="8">
    <location>
        <begin position="303"/>
        <end position="323"/>
    </location>
</feature>
<dbReference type="AlphaFoldDB" id="A0A839UCQ4"/>
<evidence type="ECO:0000256" key="1">
    <source>
        <dbReference type="ARBA" id="ARBA00004651"/>
    </source>
</evidence>
<comment type="subcellular location">
    <subcellularLocation>
        <location evidence="1">Cell membrane</location>
        <topology evidence="1">Multi-pass membrane protein</topology>
    </subcellularLocation>
    <subcellularLocation>
        <location evidence="7">Membrane</location>
        <topology evidence="7">Multi-pass membrane protein</topology>
    </subcellularLocation>
</comment>
<feature type="transmembrane region" description="Helical" evidence="8">
    <location>
        <begin position="532"/>
        <end position="552"/>
    </location>
</feature>
<keyword evidence="2" id="KW-1003">Cell membrane</keyword>
<organism evidence="10 11">
    <name type="scientific">Phyllobacterium trifolii</name>
    <dbReference type="NCBI Taxonomy" id="300193"/>
    <lineage>
        <taxon>Bacteria</taxon>
        <taxon>Pseudomonadati</taxon>
        <taxon>Pseudomonadota</taxon>
        <taxon>Alphaproteobacteria</taxon>
        <taxon>Hyphomicrobiales</taxon>
        <taxon>Phyllobacteriaceae</taxon>
        <taxon>Phyllobacterium</taxon>
    </lineage>
</organism>
<feature type="transmembrane region" description="Helical" evidence="8">
    <location>
        <begin position="208"/>
        <end position="232"/>
    </location>
</feature>